<dbReference type="EMBL" id="JAUKPO010000010">
    <property type="protein sequence ID" value="MDO1448244.1"/>
    <property type="molecule type" value="Genomic_DNA"/>
</dbReference>
<evidence type="ECO:0000313" key="2">
    <source>
        <dbReference type="EMBL" id="MDO1448244.1"/>
    </source>
</evidence>
<reference evidence="2" key="1">
    <citation type="submission" date="2023-07" db="EMBL/GenBank/DDBJ databases">
        <title>The genome sequence of Rhodocytophaga aerolata KACC 12507.</title>
        <authorList>
            <person name="Zhang X."/>
        </authorList>
    </citation>
    <scope>NUCLEOTIDE SEQUENCE</scope>
    <source>
        <strain evidence="2">KACC 12507</strain>
    </source>
</reference>
<dbReference type="Proteomes" id="UP001168528">
    <property type="component" value="Unassembled WGS sequence"/>
</dbReference>
<evidence type="ECO:0000259" key="1">
    <source>
        <dbReference type="Pfam" id="PF15567"/>
    </source>
</evidence>
<sequence>MITIEEAKANVYKIVCNLWKSELSSDDELIILDSETIEKENYWVFFYTSKLWFETNELRYAVAGNAPIIVNKKRGEMKLTGTAYPIEKYMAEYEEEIEKAK</sequence>
<dbReference type="RefSeq" id="WP_302039045.1">
    <property type="nucleotide sequence ID" value="NZ_JAUKPO010000010.1"/>
</dbReference>
<accession>A0ABT8R822</accession>
<keyword evidence="3" id="KW-1185">Reference proteome</keyword>
<dbReference type="InterPro" id="IPR029082">
    <property type="entry name" value="Imm35"/>
</dbReference>
<proteinExistence type="predicted"/>
<dbReference type="Pfam" id="PF15567">
    <property type="entry name" value="Imm35"/>
    <property type="match status" value="1"/>
</dbReference>
<organism evidence="2 3">
    <name type="scientific">Rhodocytophaga aerolata</name>
    <dbReference type="NCBI Taxonomy" id="455078"/>
    <lineage>
        <taxon>Bacteria</taxon>
        <taxon>Pseudomonadati</taxon>
        <taxon>Bacteroidota</taxon>
        <taxon>Cytophagia</taxon>
        <taxon>Cytophagales</taxon>
        <taxon>Rhodocytophagaceae</taxon>
        <taxon>Rhodocytophaga</taxon>
    </lineage>
</organism>
<gene>
    <name evidence="2" type="ORF">Q0590_18360</name>
</gene>
<comment type="caution">
    <text evidence="2">The sequence shown here is derived from an EMBL/GenBank/DDBJ whole genome shotgun (WGS) entry which is preliminary data.</text>
</comment>
<evidence type="ECO:0000313" key="3">
    <source>
        <dbReference type="Proteomes" id="UP001168528"/>
    </source>
</evidence>
<feature type="domain" description="Immunity protein 35" evidence="1">
    <location>
        <begin position="26"/>
        <end position="89"/>
    </location>
</feature>
<protein>
    <submittedName>
        <fullName evidence="2">YrhB domain-containing protein</fullName>
    </submittedName>
</protein>
<name>A0ABT8R822_9BACT</name>